<keyword evidence="1" id="KW-0460">Magnesium</keyword>
<keyword evidence="2" id="KW-0418">Kinase</keyword>
<sequence length="267" mass="29318">MDYSDIISKTLIKAQNAIKERYFEGNHSQLDKNAFGDIQYDIDVLAEKIIIDEINKNLSGATIVSEESGIIEGSADLFVLIDPLDGSLNSVRQIPLFSSTIAIAKGNKFSDIIASGAIDIIHGDLYLGDSNKATVNNIPTKPNTVEKLNEAVIAVDLNIRSKKASKAYQNMIKIFDITKAQRILGSAIMENVYVATGVIDAFIAPSKQLRTFDCLPAMHIGKQSGLFIRFLNEMNDFDLLSKEGVSYVSSCTETLGNNILNELEYDN</sequence>
<dbReference type="InterPro" id="IPR000760">
    <property type="entry name" value="Inositol_monophosphatase-like"/>
</dbReference>
<protein>
    <submittedName>
        <fullName evidence="2">Putative inorganic polyphosphate/ATP-NAD kinase (IMPA, suhB)</fullName>
        <ecNumber evidence="2">3.1.3.25</ecNumber>
    </submittedName>
</protein>
<organism evidence="2">
    <name type="scientific">uncultured marine thaumarchaeote AD1000_71_A04</name>
    <dbReference type="NCBI Taxonomy" id="1455935"/>
    <lineage>
        <taxon>Archaea</taxon>
        <taxon>Nitrososphaerota</taxon>
        <taxon>environmental samples</taxon>
    </lineage>
</organism>
<feature type="binding site" evidence="1">
    <location>
        <position position="85"/>
    </location>
    <ligand>
        <name>Mg(2+)</name>
        <dbReference type="ChEBI" id="CHEBI:18420"/>
        <label>1</label>
        <note>catalytic</note>
    </ligand>
</feature>
<feature type="binding site" evidence="1">
    <location>
        <position position="84"/>
    </location>
    <ligand>
        <name>Mg(2+)</name>
        <dbReference type="ChEBI" id="CHEBI:18420"/>
        <label>1</label>
        <note>catalytic</note>
    </ligand>
</feature>
<dbReference type="PANTHER" id="PTHR20854">
    <property type="entry name" value="INOSITOL MONOPHOSPHATASE"/>
    <property type="match status" value="1"/>
</dbReference>
<dbReference type="Gene3D" id="3.30.540.10">
    <property type="entry name" value="Fructose-1,6-Bisphosphatase, subunit A, domain 1"/>
    <property type="match status" value="1"/>
</dbReference>
<dbReference type="EC" id="3.1.3.25" evidence="2"/>
<dbReference type="PRINTS" id="PR00377">
    <property type="entry name" value="IMPHPHTASES"/>
</dbReference>
<feature type="binding site" evidence="1">
    <location>
        <position position="82"/>
    </location>
    <ligand>
        <name>Mg(2+)</name>
        <dbReference type="ChEBI" id="CHEBI:18420"/>
        <label>1</label>
        <note>catalytic</note>
    </ligand>
</feature>
<dbReference type="GO" id="GO:0016301">
    <property type="term" value="F:kinase activity"/>
    <property type="evidence" value="ECO:0007669"/>
    <property type="project" value="UniProtKB-KW"/>
</dbReference>
<dbReference type="EMBL" id="KF900464">
    <property type="protein sequence ID" value="AIE95900.1"/>
    <property type="molecule type" value="Genomic_DNA"/>
</dbReference>
<dbReference type="SUPFAM" id="SSF56655">
    <property type="entry name" value="Carbohydrate phosphatase"/>
    <property type="match status" value="1"/>
</dbReference>
<evidence type="ECO:0000313" key="2">
    <source>
        <dbReference type="EMBL" id="AIE95900.1"/>
    </source>
</evidence>
<name>A0A075FW32_9ARCH</name>
<dbReference type="GO" id="GO:0008934">
    <property type="term" value="F:inositol monophosphate 1-phosphatase activity"/>
    <property type="evidence" value="ECO:0007669"/>
    <property type="project" value="TreeGrafter"/>
</dbReference>
<accession>A0A075FW32</accession>
<dbReference type="PANTHER" id="PTHR20854:SF4">
    <property type="entry name" value="INOSITOL-1-MONOPHOSPHATASE-RELATED"/>
    <property type="match status" value="1"/>
</dbReference>
<dbReference type="GO" id="GO:0046872">
    <property type="term" value="F:metal ion binding"/>
    <property type="evidence" value="ECO:0007669"/>
    <property type="project" value="UniProtKB-KW"/>
</dbReference>
<dbReference type="GO" id="GO:0006020">
    <property type="term" value="P:inositol metabolic process"/>
    <property type="evidence" value="ECO:0007669"/>
    <property type="project" value="TreeGrafter"/>
</dbReference>
<dbReference type="AlphaFoldDB" id="A0A075FW32"/>
<keyword evidence="2" id="KW-0808">Transferase</keyword>
<dbReference type="GO" id="GO:0007165">
    <property type="term" value="P:signal transduction"/>
    <property type="evidence" value="ECO:0007669"/>
    <property type="project" value="TreeGrafter"/>
</dbReference>
<feature type="binding site" evidence="1">
    <location>
        <position position="213"/>
    </location>
    <ligand>
        <name>Mg(2+)</name>
        <dbReference type="ChEBI" id="CHEBI:18420"/>
        <label>1</label>
        <note>catalytic</note>
    </ligand>
</feature>
<proteinExistence type="predicted"/>
<evidence type="ECO:0000256" key="1">
    <source>
        <dbReference type="PIRSR" id="PIRSR600760-2"/>
    </source>
</evidence>
<comment type="cofactor">
    <cofactor evidence="1">
        <name>Mg(2+)</name>
        <dbReference type="ChEBI" id="CHEBI:18420"/>
    </cofactor>
</comment>
<keyword evidence="2" id="KW-0378">Hydrolase</keyword>
<feature type="binding site" evidence="1">
    <location>
        <position position="66"/>
    </location>
    <ligand>
        <name>Mg(2+)</name>
        <dbReference type="ChEBI" id="CHEBI:18420"/>
        <label>1</label>
        <note>catalytic</note>
    </ligand>
</feature>
<dbReference type="Gene3D" id="3.40.190.80">
    <property type="match status" value="1"/>
</dbReference>
<gene>
    <name evidence="2" type="primary">IMPA</name>
    <name evidence="2" type="synonym">suhB</name>
</gene>
<dbReference type="Pfam" id="PF00459">
    <property type="entry name" value="Inositol_P"/>
    <property type="match status" value="1"/>
</dbReference>
<keyword evidence="1" id="KW-0479">Metal-binding</keyword>
<reference evidence="2" key="1">
    <citation type="journal article" date="2014" name="Genome Biol. Evol.">
        <title>Pangenome evidence for extensive interdomain horizontal transfer affecting lineage core and shell genes in uncultured planktonic thaumarchaeota and euryarchaeota.</title>
        <authorList>
            <person name="Deschamps P."/>
            <person name="Zivanovic Y."/>
            <person name="Moreira D."/>
            <person name="Rodriguez-Valera F."/>
            <person name="Lopez-Garcia P."/>
        </authorList>
    </citation>
    <scope>NUCLEOTIDE SEQUENCE</scope>
</reference>